<dbReference type="InterPro" id="IPR004113">
    <property type="entry name" value="FAD-bd_oxidored_4_C"/>
</dbReference>
<dbReference type="PROSITE" id="PS51387">
    <property type="entry name" value="FAD_PCMH"/>
    <property type="match status" value="1"/>
</dbReference>
<dbReference type="Pfam" id="PF02913">
    <property type="entry name" value="FAD-oxidase_C"/>
    <property type="match status" value="1"/>
</dbReference>
<dbReference type="PANTHER" id="PTHR42934:SF2">
    <property type="entry name" value="GLYCOLATE OXIDASE SUBUNIT GLCD"/>
    <property type="match status" value="1"/>
</dbReference>
<keyword evidence="4" id="KW-0560">Oxidoreductase</keyword>
<dbReference type="PANTHER" id="PTHR42934">
    <property type="entry name" value="GLYCOLATE OXIDASE SUBUNIT GLCD"/>
    <property type="match status" value="1"/>
</dbReference>
<evidence type="ECO:0000256" key="4">
    <source>
        <dbReference type="ARBA" id="ARBA00023002"/>
    </source>
</evidence>
<organism evidence="6 7">
    <name type="scientific">Catenulispora subtropica</name>
    <dbReference type="NCBI Taxonomy" id="450798"/>
    <lineage>
        <taxon>Bacteria</taxon>
        <taxon>Bacillati</taxon>
        <taxon>Actinomycetota</taxon>
        <taxon>Actinomycetes</taxon>
        <taxon>Catenulisporales</taxon>
        <taxon>Catenulisporaceae</taxon>
        <taxon>Catenulispora</taxon>
    </lineage>
</organism>
<name>A0ABP5BP05_9ACTN</name>
<dbReference type="InterPro" id="IPR016164">
    <property type="entry name" value="FAD-linked_Oxase-like_C"/>
</dbReference>
<keyword evidence="2" id="KW-0285">Flavoprotein</keyword>
<sequence>MTEPLTAVDPAAFLAELASAVPVVLDPHVLMAYQRDQAALAEAGTPLALVRARSVDDVAATLRTASAHGVPVVTRGAGTGLAGGANAIDGCVVLSTAAMDGIISIDKVARTATVQCGVLNGTLSAAAADQGLWYAPDPASKAVSTIGGNIATNAGGGCCLRYGVTGDHVLALTAVLASGEVLRTGTATRKNVAGLDLTRLLVGSEGTLAVIVEAVLRLRVPPPPQATLVAFFDSLRKAGDAVVAIEQAGTPSLLELMDRTTIAAVEEHTRMGLDLTAGALLIVQDESLDAYADACRGAGFVAQTDDPEEGEQFLAARRLALPALERKGLTLLDDVAVPPPLIADMMDRVQAIADRYGLVIGTFGHAGDGNLHPTIVFDREAADTARAAFDEILAAALSLGGTITGEHGIGSLKTPHLADMLGPTERALMARIKAAFDPGNILNPGRAL</sequence>
<proteinExistence type="predicted"/>
<dbReference type="InterPro" id="IPR036318">
    <property type="entry name" value="FAD-bd_PCMH-like_sf"/>
</dbReference>
<dbReference type="InterPro" id="IPR016171">
    <property type="entry name" value="Vanillyl_alc_oxidase_C-sub2"/>
</dbReference>
<keyword evidence="3" id="KW-0274">FAD</keyword>
<comment type="cofactor">
    <cofactor evidence="1">
        <name>FAD</name>
        <dbReference type="ChEBI" id="CHEBI:57692"/>
    </cofactor>
</comment>
<comment type="caution">
    <text evidence="6">The sequence shown here is derived from an EMBL/GenBank/DDBJ whole genome shotgun (WGS) entry which is preliminary data.</text>
</comment>
<evidence type="ECO:0000256" key="3">
    <source>
        <dbReference type="ARBA" id="ARBA00022827"/>
    </source>
</evidence>
<dbReference type="Pfam" id="PF01565">
    <property type="entry name" value="FAD_binding_4"/>
    <property type="match status" value="1"/>
</dbReference>
<dbReference type="RefSeq" id="WP_425558499.1">
    <property type="nucleotide sequence ID" value="NZ_BAAAQM010000001.1"/>
</dbReference>
<dbReference type="InterPro" id="IPR016166">
    <property type="entry name" value="FAD-bd_PCMH"/>
</dbReference>
<evidence type="ECO:0000259" key="5">
    <source>
        <dbReference type="PROSITE" id="PS51387"/>
    </source>
</evidence>
<evidence type="ECO:0000313" key="7">
    <source>
        <dbReference type="Proteomes" id="UP001499854"/>
    </source>
</evidence>
<dbReference type="InterPro" id="IPR016169">
    <property type="entry name" value="FAD-bd_PCMH_sub2"/>
</dbReference>
<gene>
    <name evidence="6" type="ORF">GCM10009838_00950</name>
</gene>
<dbReference type="Gene3D" id="3.30.70.2740">
    <property type="match status" value="1"/>
</dbReference>
<keyword evidence="7" id="KW-1185">Reference proteome</keyword>
<reference evidence="7" key="1">
    <citation type="journal article" date="2019" name="Int. J. Syst. Evol. Microbiol.">
        <title>The Global Catalogue of Microorganisms (GCM) 10K type strain sequencing project: providing services to taxonomists for standard genome sequencing and annotation.</title>
        <authorList>
            <consortium name="The Broad Institute Genomics Platform"/>
            <consortium name="The Broad Institute Genome Sequencing Center for Infectious Disease"/>
            <person name="Wu L."/>
            <person name="Ma J."/>
        </authorList>
    </citation>
    <scope>NUCLEOTIDE SEQUENCE [LARGE SCALE GENOMIC DNA]</scope>
    <source>
        <strain evidence="7">JCM 16013</strain>
    </source>
</reference>
<evidence type="ECO:0000313" key="6">
    <source>
        <dbReference type="EMBL" id="GAA1949696.1"/>
    </source>
</evidence>
<dbReference type="Gene3D" id="3.30.465.10">
    <property type="match status" value="1"/>
</dbReference>
<accession>A0ABP5BP05</accession>
<dbReference type="Proteomes" id="UP001499854">
    <property type="component" value="Unassembled WGS sequence"/>
</dbReference>
<dbReference type="InterPro" id="IPR006094">
    <property type="entry name" value="Oxid_FAD_bind_N"/>
</dbReference>
<evidence type="ECO:0000256" key="2">
    <source>
        <dbReference type="ARBA" id="ARBA00022630"/>
    </source>
</evidence>
<dbReference type="EMBL" id="BAAAQM010000001">
    <property type="protein sequence ID" value="GAA1949696.1"/>
    <property type="molecule type" value="Genomic_DNA"/>
</dbReference>
<dbReference type="SUPFAM" id="SSF55103">
    <property type="entry name" value="FAD-linked oxidases, C-terminal domain"/>
    <property type="match status" value="1"/>
</dbReference>
<dbReference type="InterPro" id="IPR051914">
    <property type="entry name" value="FAD-linked_OxidoTrans_Type4"/>
</dbReference>
<evidence type="ECO:0000256" key="1">
    <source>
        <dbReference type="ARBA" id="ARBA00001974"/>
    </source>
</evidence>
<dbReference type="Gene3D" id="1.10.45.10">
    <property type="entry name" value="Vanillyl-alcohol Oxidase, Chain A, domain 4"/>
    <property type="match status" value="1"/>
</dbReference>
<protein>
    <submittedName>
        <fullName evidence="6">FAD-linked oxidase C-terminal domain-containing protein</fullName>
    </submittedName>
</protein>
<feature type="domain" description="FAD-binding PCMH-type" evidence="5">
    <location>
        <begin position="42"/>
        <end position="221"/>
    </location>
</feature>
<dbReference type="SUPFAM" id="SSF56176">
    <property type="entry name" value="FAD-binding/transporter-associated domain-like"/>
    <property type="match status" value="1"/>
</dbReference>